<dbReference type="InterPro" id="IPR001638">
    <property type="entry name" value="Solute-binding_3/MltF_N"/>
</dbReference>
<evidence type="ECO:0000259" key="6">
    <source>
        <dbReference type="SMART" id="SM00062"/>
    </source>
</evidence>
<reference evidence="7 8" key="1">
    <citation type="submission" date="2018-09" db="EMBL/GenBank/DDBJ databases">
        <title>Paenibacillus SK2017-BO5.</title>
        <authorList>
            <person name="Piskunova J.V."/>
            <person name="Dubiley S.A."/>
            <person name="Severinov K.V."/>
        </authorList>
    </citation>
    <scope>NUCLEOTIDE SEQUENCE [LARGE SCALE GENOMIC DNA]</scope>
    <source>
        <strain evidence="7 8">BO5</strain>
    </source>
</reference>
<name>A0A3A3GPD2_PANTH</name>
<dbReference type="PANTHER" id="PTHR35936:SF34">
    <property type="entry name" value="ABC TRANSPORTER EXTRACELLULAR-BINDING PROTEIN YCKB-RELATED"/>
    <property type="match status" value="1"/>
</dbReference>
<accession>A0A3A3GPD2</accession>
<dbReference type="RefSeq" id="WP_119790668.1">
    <property type="nucleotide sequence ID" value="NZ_QYZD01000001.1"/>
</dbReference>
<evidence type="ECO:0000256" key="1">
    <source>
        <dbReference type="ARBA" id="ARBA00004196"/>
    </source>
</evidence>
<dbReference type="PROSITE" id="PS01039">
    <property type="entry name" value="SBP_BACTERIAL_3"/>
    <property type="match status" value="1"/>
</dbReference>
<evidence type="ECO:0000256" key="5">
    <source>
        <dbReference type="SAM" id="SignalP"/>
    </source>
</evidence>
<comment type="caution">
    <text evidence="7">The sequence shown here is derived from an EMBL/GenBank/DDBJ whole genome shotgun (WGS) entry which is preliminary data.</text>
</comment>
<evidence type="ECO:0000313" key="8">
    <source>
        <dbReference type="Proteomes" id="UP000266177"/>
    </source>
</evidence>
<dbReference type="Pfam" id="PF00497">
    <property type="entry name" value="SBP_bac_3"/>
    <property type="match status" value="1"/>
</dbReference>
<dbReference type="GO" id="GO:0030313">
    <property type="term" value="C:cell envelope"/>
    <property type="evidence" value="ECO:0007669"/>
    <property type="project" value="UniProtKB-SubCell"/>
</dbReference>
<feature type="chain" id="PRO_5039034382" evidence="5">
    <location>
        <begin position="20"/>
        <end position="276"/>
    </location>
</feature>
<organism evidence="7 8">
    <name type="scientific">Paenibacillus thiaminolyticus</name>
    <name type="common">Bacillus thiaminolyticus</name>
    <dbReference type="NCBI Taxonomy" id="49283"/>
    <lineage>
        <taxon>Bacteria</taxon>
        <taxon>Bacillati</taxon>
        <taxon>Bacillota</taxon>
        <taxon>Bacilli</taxon>
        <taxon>Bacillales</taxon>
        <taxon>Paenibacillaceae</taxon>
        <taxon>Paenibacillus</taxon>
    </lineage>
</organism>
<evidence type="ECO:0000256" key="3">
    <source>
        <dbReference type="ARBA" id="ARBA00022729"/>
    </source>
</evidence>
<dbReference type="CDD" id="cd13711">
    <property type="entry name" value="PBP2_Ngo0372_TcyA"/>
    <property type="match status" value="1"/>
</dbReference>
<evidence type="ECO:0000256" key="4">
    <source>
        <dbReference type="RuleBase" id="RU003744"/>
    </source>
</evidence>
<dbReference type="SUPFAM" id="SSF53850">
    <property type="entry name" value="Periplasmic binding protein-like II"/>
    <property type="match status" value="1"/>
</dbReference>
<evidence type="ECO:0000313" key="7">
    <source>
        <dbReference type="EMBL" id="RJG26968.1"/>
    </source>
</evidence>
<dbReference type="PROSITE" id="PS51257">
    <property type="entry name" value="PROKAR_LIPOPROTEIN"/>
    <property type="match status" value="1"/>
</dbReference>
<protein>
    <submittedName>
        <fullName evidence="7">Amino acid ABC transporter substrate-binding protein</fullName>
    </submittedName>
</protein>
<dbReference type="SMART" id="SM00062">
    <property type="entry name" value="PBPb"/>
    <property type="match status" value="1"/>
</dbReference>
<dbReference type="Gene3D" id="3.40.190.10">
    <property type="entry name" value="Periplasmic binding protein-like II"/>
    <property type="match status" value="2"/>
</dbReference>
<dbReference type="InterPro" id="IPR018313">
    <property type="entry name" value="SBP_3_CS"/>
</dbReference>
<evidence type="ECO:0000256" key="2">
    <source>
        <dbReference type="ARBA" id="ARBA00010333"/>
    </source>
</evidence>
<keyword evidence="3 5" id="KW-0732">Signal</keyword>
<gene>
    <name evidence="7" type="ORF">DQX05_02870</name>
</gene>
<feature type="domain" description="Solute-binding protein family 3/N-terminal" evidence="6">
    <location>
        <begin position="54"/>
        <end position="273"/>
    </location>
</feature>
<dbReference type="Proteomes" id="UP000266177">
    <property type="component" value="Unassembled WGS sequence"/>
</dbReference>
<dbReference type="AlphaFoldDB" id="A0A3A3GPD2"/>
<dbReference type="PANTHER" id="PTHR35936">
    <property type="entry name" value="MEMBRANE-BOUND LYTIC MUREIN TRANSGLYCOSYLASE F"/>
    <property type="match status" value="1"/>
</dbReference>
<comment type="similarity">
    <text evidence="2 4">Belongs to the bacterial solute-binding protein 3 family.</text>
</comment>
<dbReference type="EMBL" id="QYZD01000001">
    <property type="protein sequence ID" value="RJG26968.1"/>
    <property type="molecule type" value="Genomic_DNA"/>
</dbReference>
<proteinExistence type="inferred from homology"/>
<sequence>MKRRTVTFLLLALAAMMMAACGSQSEGAKTGSGQGAAASAEAGGLLEEIKASGKLRIGTEGAYPPFTFHDGSGKLTGFDVEIAEEVAKRLGVTPEFSEAKWDGMFAGLDAKRFDIVVNQVAINDDRKQKYDFSEPYSVSKAVLIVHEDNQDVKAFADIQGKKAGQTLTSNLTGLARENGADIVQTDSFNQAIELLVSKRIDVTVNDGLSFLDFKKHRPDAKVKVVAEHANASRSGILLRKGNPELVDAVNKALADMQADGTYLNISQKYFNADISK</sequence>
<feature type="signal peptide" evidence="5">
    <location>
        <begin position="1"/>
        <end position="19"/>
    </location>
</feature>
<dbReference type="OrthoDB" id="8613538at2"/>
<comment type="subcellular location">
    <subcellularLocation>
        <location evidence="1">Cell envelope</location>
    </subcellularLocation>
</comment>